<evidence type="ECO:0000313" key="5">
    <source>
        <dbReference type="EMBL" id="KAJ6263324.1"/>
    </source>
</evidence>
<dbReference type="Gene3D" id="1.10.10.790">
    <property type="entry name" value="Surp module"/>
    <property type="match status" value="1"/>
</dbReference>
<dbReference type="SMART" id="SM00582">
    <property type="entry name" value="RPR"/>
    <property type="match status" value="1"/>
</dbReference>
<dbReference type="EMBL" id="JAQGDS010000002">
    <property type="protein sequence ID" value="KAJ6263324.1"/>
    <property type="molecule type" value="Genomic_DNA"/>
</dbReference>
<reference evidence="5" key="1">
    <citation type="submission" date="2023-01" db="EMBL/GenBank/DDBJ databases">
        <title>The chitinases involved in constricting ring structure development in the nematode-trapping fungus Drechslerella dactyloides.</title>
        <authorList>
            <person name="Wang R."/>
            <person name="Zhang L."/>
            <person name="Tang P."/>
            <person name="Li S."/>
            <person name="Liang L."/>
        </authorList>
    </citation>
    <scope>NUCLEOTIDE SEQUENCE</scope>
    <source>
        <strain evidence="5">YMF1.00031</strain>
    </source>
</reference>
<dbReference type="InterPro" id="IPR000061">
    <property type="entry name" value="Surp"/>
</dbReference>
<accession>A0AAD6J2H2</accession>
<organism evidence="5 6">
    <name type="scientific">Drechslerella dactyloides</name>
    <name type="common">Nematode-trapping fungus</name>
    <name type="synonym">Arthrobotrys dactyloides</name>
    <dbReference type="NCBI Taxonomy" id="74499"/>
    <lineage>
        <taxon>Eukaryota</taxon>
        <taxon>Fungi</taxon>
        <taxon>Dikarya</taxon>
        <taxon>Ascomycota</taxon>
        <taxon>Pezizomycotina</taxon>
        <taxon>Orbiliomycetes</taxon>
        <taxon>Orbiliales</taxon>
        <taxon>Orbiliaceae</taxon>
        <taxon>Drechslerella</taxon>
    </lineage>
</organism>
<comment type="caution">
    <text evidence="5">The sequence shown here is derived from an EMBL/GenBank/DDBJ whole genome shotgun (WGS) entry which is preliminary data.</text>
</comment>
<dbReference type="SMART" id="SM00648">
    <property type="entry name" value="SWAP"/>
    <property type="match status" value="1"/>
</dbReference>
<evidence type="ECO:0000256" key="1">
    <source>
        <dbReference type="ARBA" id="ARBA00022884"/>
    </source>
</evidence>
<dbReference type="GO" id="GO:0005634">
    <property type="term" value="C:nucleus"/>
    <property type="evidence" value="ECO:0007669"/>
    <property type="project" value="TreeGrafter"/>
</dbReference>
<dbReference type="Proteomes" id="UP001221413">
    <property type="component" value="Unassembled WGS sequence"/>
</dbReference>
<feature type="compositionally biased region" description="Gly residues" evidence="2">
    <location>
        <begin position="872"/>
        <end position="885"/>
    </location>
</feature>
<dbReference type="PROSITE" id="PS51391">
    <property type="entry name" value="CID"/>
    <property type="match status" value="1"/>
</dbReference>
<keyword evidence="6" id="KW-1185">Reference proteome</keyword>
<sequence>MKSPDPYNQSRFRTIISPPHLPRKMSSFQFPNIKEKLEAPTKKSAFERAKAEAEAKRKREAEETAAVYKEFVESFEDNSRPSYSRTSDRGGYGSRSNFGPSRSGPTGLGKRHFTSSQGRSAISGPGTLGPLPTKKRDLDTYRDEPGYGRSGGYPRAGSGINSSGGAGVLGFDDAGDYGLPKAAKSEKGMKFGEDDDDDDDISRGKKEQAKPTISMAHLPPKTNRHMIMEMMQPYFPKLTSNQVSMQSVGGTGGSGRKSMSALVTLQADTAASEIDAAVNGLSNKYLGSGFRLAISRHLPSTAINSTITPTATLHSSAPFNARTVFSSVGRGGFGRGGFAPPPAFGHSGSSASNSKYIVSVTAPKDLKTLRLIHKTVEAVITHGPEFEALLMAMPSIIADERYFWLWDNKSSEHVYYRWRLWDIFTTSGSAKEQRERSYAGTTITHIFDNSISWELPPKKQQKFEFVTELKDFIEDEDYHSSSDEDDDAHQAQDSNPNVEDTKSYLGPLRRAKLYHLLARVPTTTGTLRRGDVARVTCFAVENAYAAEEIVEIMCANVSRPVAFSSANPDHEQSSVLADKSASATNVTKEDQTPAKLIALYLISDVLSNSGLGVRNVWRYRQYFDQRLREGKIFEGLAEVGDKENWGKIRQEKWRRSIQIVLSLWENWNIFPQTSHEALRVAFREPNALQQPQPTALDAQKSDTVPQAPSSTAKSRWRSVPEEQEVAPAKFNPYLVDSAENEEAEEEEEEEDVDGEELVEDDVDGEPMEEDDVDGSPMAEDDGDDDSGGVGTGDRSSMADDSDSNVKDHKDHADDRDNGSDEEVDMFVKEPEPEPQRATERAEPPKDEQRQPAVSGVTLGSGFGFKIGGFGAKAKAGGAGGTGGGTEEGRKKRMKAEDMFANDDSDG</sequence>
<name>A0AAD6J2H2_DREDA</name>
<feature type="region of interest" description="Disordered" evidence="2">
    <location>
        <begin position="691"/>
        <end position="857"/>
    </location>
</feature>
<evidence type="ECO:0000259" key="3">
    <source>
        <dbReference type="PROSITE" id="PS50128"/>
    </source>
</evidence>
<protein>
    <recommendedName>
        <fullName evidence="7">CID domain-containing protein</fullName>
    </recommendedName>
</protein>
<dbReference type="PANTHER" id="PTHR23140:SF0">
    <property type="entry name" value="U2 SNRNP-ASSOCIATED SURP MOTIF-CONTAINING PROTEIN"/>
    <property type="match status" value="1"/>
</dbReference>
<dbReference type="GO" id="GO:0006396">
    <property type="term" value="P:RNA processing"/>
    <property type="evidence" value="ECO:0007669"/>
    <property type="project" value="InterPro"/>
</dbReference>
<feature type="compositionally biased region" description="Basic and acidic residues" evidence="2">
    <location>
        <begin position="803"/>
        <end position="818"/>
    </location>
</feature>
<dbReference type="AlphaFoldDB" id="A0AAD6J2H2"/>
<feature type="compositionally biased region" description="Polar residues" evidence="2">
    <location>
        <begin position="1"/>
        <end position="12"/>
    </location>
</feature>
<feature type="region of interest" description="Disordered" evidence="2">
    <location>
        <begin position="182"/>
        <end position="211"/>
    </location>
</feature>
<feature type="compositionally biased region" description="Basic and acidic residues" evidence="2">
    <location>
        <begin position="39"/>
        <end position="62"/>
    </location>
</feature>
<proteinExistence type="predicted"/>
<feature type="compositionally biased region" description="Basic and acidic residues" evidence="2">
    <location>
        <begin position="886"/>
        <end position="897"/>
    </location>
</feature>
<evidence type="ECO:0000256" key="2">
    <source>
        <dbReference type="SAM" id="MobiDB-lite"/>
    </source>
</evidence>
<dbReference type="InterPro" id="IPR006569">
    <property type="entry name" value="CID_dom"/>
</dbReference>
<feature type="domain" description="CID" evidence="4">
    <location>
        <begin position="505"/>
        <end position="686"/>
    </location>
</feature>
<dbReference type="PANTHER" id="PTHR23140">
    <property type="entry name" value="RNA PROCESSING PROTEIN LD23810P"/>
    <property type="match status" value="1"/>
</dbReference>
<dbReference type="SUPFAM" id="SSF109905">
    <property type="entry name" value="Surp module (SWAP domain)"/>
    <property type="match status" value="1"/>
</dbReference>
<feature type="compositionally biased region" description="Basic and acidic residues" evidence="2">
    <location>
        <begin position="183"/>
        <end position="192"/>
    </location>
</feature>
<feature type="compositionally biased region" description="Acidic residues" evidence="2">
    <location>
        <begin position="738"/>
        <end position="786"/>
    </location>
</feature>
<dbReference type="GO" id="GO:0003723">
    <property type="term" value="F:RNA binding"/>
    <property type="evidence" value="ECO:0007669"/>
    <property type="project" value="UniProtKB-KW"/>
</dbReference>
<feature type="compositionally biased region" description="Polar residues" evidence="2">
    <location>
        <begin position="94"/>
        <end position="104"/>
    </location>
</feature>
<feature type="region of interest" description="Disordered" evidence="2">
    <location>
        <begin position="477"/>
        <end position="502"/>
    </location>
</feature>
<feature type="region of interest" description="Disordered" evidence="2">
    <location>
        <begin position="39"/>
        <end position="159"/>
    </location>
</feature>
<feature type="compositionally biased region" description="Polar residues" evidence="2">
    <location>
        <begin position="701"/>
        <end position="713"/>
    </location>
</feature>
<dbReference type="Gene3D" id="1.25.40.90">
    <property type="match status" value="1"/>
</dbReference>
<feature type="domain" description="SURP motif" evidence="3">
    <location>
        <begin position="371"/>
        <end position="416"/>
    </location>
</feature>
<dbReference type="PROSITE" id="PS50128">
    <property type="entry name" value="SURP"/>
    <property type="match status" value="1"/>
</dbReference>
<feature type="region of interest" description="Disordered" evidence="2">
    <location>
        <begin position="872"/>
        <end position="906"/>
    </location>
</feature>
<dbReference type="InterPro" id="IPR008942">
    <property type="entry name" value="ENTH_VHS"/>
</dbReference>
<evidence type="ECO:0008006" key="7">
    <source>
        <dbReference type="Google" id="ProtNLM"/>
    </source>
</evidence>
<feature type="compositionally biased region" description="Basic and acidic residues" evidence="2">
    <location>
        <begin position="825"/>
        <end position="849"/>
    </location>
</feature>
<feature type="region of interest" description="Disordered" evidence="2">
    <location>
        <begin position="1"/>
        <end position="26"/>
    </location>
</feature>
<dbReference type="Pfam" id="PF01805">
    <property type="entry name" value="Surp"/>
    <property type="match status" value="1"/>
</dbReference>
<dbReference type="InterPro" id="IPR035967">
    <property type="entry name" value="SWAP/Surp_sf"/>
</dbReference>
<gene>
    <name evidence="5" type="ORF">Dda_1887</name>
</gene>
<keyword evidence="1" id="KW-0694">RNA-binding</keyword>
<evidence type="ECO:0000313" key="6">
    <source>
        <dbReference type="Proteomes" id="UP001221413"/>
    </source>
</evidence>
<evidence type="ECO:0000259" key="4">
    <source>
        <dbReference type="PROSITE" id="PS51391"/>
    </source>
</evidence>
<feature type="compositionally biased region" description="Basic and acidic residues" evidence="2">
    <location>
        <begin position="134"/>
        <end position="146"/>
    </location>
</feature>
<dbReference type="InterPro" id="IPR051485">
    <property type="entry name" value="SR-CTD_assoc_factor"/>
</dbReference>